<keyword evidence="1" id="KW-0175">Coiled coil</keyword>
<evidence type="ECO:0000313" key="2">
    <source>
        <dbReference type="EMBL" id="KAH7363528.1"/>
    </source>
</evidence>
<keyword evidence="3" id="KW-1185">Reference proteome</keyword>
<accession>A0A8K0TGG1</accession>
<dbReference type="AlphaFoldDB" id="A0A8K0TGG1"/>
<reference evidence="2" key="1">
    <citation type="journal article" date="2021" name="Nat. Commun.">
        <title>Genetic determinants of endophytism in the Arabidopsis root mycobiome.</title>
        <authorList>
            <person name="Mesny F."/>
            <person name="Miyauchi S."/>
            <person name="Thiergart T."/>
            <person name="Pickel B."/>
            <person name="Atanasova L."/>
            <person name="Karlsson M."/>
            <person name="Huettel B."/>
            <person name="Barry K.W."/>
            <person name="Haridas S."/>
            <person name="Chen C."/>
            <person name="Bauer D."/>
            <person name="Andreopoulos W."/>
            <person name="Pangilinan J."/>
            <person name="LaButti K."/>
            <person name="Riley R."/>
            <person name="Lipzen A."/>
            <person name="Clum A."/>
            <person name="Drula E."/>
            <person name="Henrissat B."/>
            <person name="Kohler A."/>
            <person name="Grigoriev I.V."/>
            <person name="Martin F.M."/>
            <person name="Hacquard S."/>
        </authorList>
    </citation>
    <scope>NUCLEOTIDE SEQUENCE</scope>
    <source>
        <strain evidence="2">MPI-CAGE-AT-0016</strain>
    </source>
</reference>
<organism evidence="2 3">
    <name type="scientific">Plectosphaerella cucumerina</name>
    <dbReference type="NCBI Taxonomy" id="40658"/>
    <lineage>
        <taxon>Eukaryota</taxon>
        <taxon>Fungi</taxon>
        <taxon>Dikarya</taxon>
        <taxon>Ascomycota</taxon>
        <taxon>Pezizomycotina</taxon>
        <taxon>Sordariomycetes</taxon>
        <taxon>Hypocreomycetidae</taxon>
        <taxon>Glomerellales</taxon>
        <taxon>Plectosphaerellaceae</taxon>
        <taxon>Plectosphaerella</taxon>
    </lineage>
</organism>
<sequence length="226" mass="25590">MAHEFNLEAQLWSGFDLPHFSDTSCPDTSDTTMQQASDGLLLQPLLGSSPPAVGAEFYDAWDWAGDRQDYQAEGFLPEALPDDNLDSTQRQALSKAAPTDGGGEVDSATREVLDYVHQDAQSPERTSQALINMEERFHQRLANMEERFRQRLADSEEQVHQKLANFTETLAQLQTRVEATHREIAEDKKRICQEAEESTHRLEAWMGDLETYTEEVRGMVTRIAET</sequence>
<evidence type="ECO:0000313" key="3">
    <source>
        <dbReference type="Proteomes" id="UP000813385"/>
    </source>
</evidence>
<evidence type="ECO:0000256" key="1">
    <source>
        <dbReference type="SAM" id="Coils"/>
    </source>
</evidence>
<gene>
    <name evidence="2" type="ORF">B0T11DRAFT_318921</name>
</gene>
<proteinExistence type="predicted"/>
<comment type="caution">
    <text evidence="2">The sequence shown here is derived from an EMBL/GenBank/DDBJ whole genome shotgun (WGS) entry which is preliminary data.</text>
</comment>
<dbReference type="Proteomes" id="UP000813385">
    <property type="component" value="Unassembled WGS sequence"/>
</dbReference>
<dbReference type="EMBL" id="JAGPXD010000003">
    <property type="protein sequence ID" value="KAH7363528.1"/>
    <property type="molecule type" value="Genomic_DNA"/>
</dbReference>
<name>A0A8K0TGG1_9PEZI</name>
<protein>
    <submittedName>
        <fullName evidence="2">Uncharacterized protein</fullName>
    </submittedName>
</protein>
<feature type="coiled-coil region" evidence="1">
    <location>
        <begin position="138"/>
        <end position="190"/>
    </location>
</feature>